<comment type="similarity">
    <text evidence="1">Belongs to the glycosyl hydrolase 2 family.</text>
</comment>
<dbReference type="InterPro" id="IPR036156">
    <property type="entry name" value="Beta-gal/glucu_dom_sf"/>
</dbReference>
<evidence type="ECO:0000256" key="2">
    <source>
        <dbReference type="ARBA" id="ARBA00022801"/>
    </source>
</evidence>
<dbReference type="RefSeq" id="WP_097791185.1">
    <property type="nucleotide sequence ID" value="NZ_NOUV01000001.1"/>
</dbReference>
<comment type="caution">
    <text evidence="8">The sequence shown here is derived from an EMBL/GenBank/DDBJ whole genome shotgun (WGS) entry which is preliminary data.</text>
</comment>
<dbReference type="OrthoDB" id="9801077at2"/>
<dbReference type="InterPro" id="IPR032311">
    <property type="entry name" value="DUF4982"/>
</dbReference>
<gene>
    <name evidence="8" type="ORF">CHR60_00215</name>
</gene>
<dbReference type="PANTHER" id="PTHR42732">
    <property type="entry name" value="BETA-GALACTOSIDASE"/>
    <property type="match status" value="1"/>
</dbReference>
<evidence type="ECO:0000259" key="4">
    <source>
        <dbReference type="Pfam" id="PF00703"/>
    </source>
</evidence>
<dbReference type="PANTHER" id="PTHR42732:SF1">
    <property type="entry name" value="BETA-MANNOSIDASE"/>
    <property type="match status" value="1"/>
</dbReference>
<evidence type="ECO:0000259" key="5">
    <source>
        <dbReference type="Pfam" id="PF02836"/>
    </source>
</evidence>
<evidence type="ECO:0000256" key="3">
    <source>
        <dbReference type="ARBA" id="ARBA00023295"/>
    </source>
</evidence>
<dbReference type="Pfam" id="PF02837">
    <property type="entry name" value="Glyco_hydro_2_N"/>
    <property type="match status" value="1"/>
</dbReference>
<dbReference type="InterPro" id="IPR006102">
    <property type="entry name" value="Ig-like_GH2"/>
</dbReference>
<dbReference type="GO" id="GO:0004553">
    <property type="term" value="F:hydrolase activity, hydrolyzing O-glycosyl compounds"/>
    <property type="evidence" value="ECO:0007669"/>
    <property type="project" value="InterPro"/>
</dbReference>
<dbReference type="Gene3D" id="2.60.40.10">
    <property type="entry name" value="Immunoglobulins"/>
    <property type="match status" value="2"/>
</dbReference>
<evidence type="ECO:0000313" key="9">
    <source>
        <dbReference type="Proteomes" id="UP000220904"/>
    </source>
</evidence>
<reference evidence="8 9" key="1">
    <citation type="journal article" date="2017" name="Front. Microbiol.">
        <title>New Insights into the Diversity of the Genus Faecalibacterium.</title>
        <authorList>
            <person name="Benevides L."/>
            <person name="Burman S."/>
            <person name="Martin R."/>
            <person name="Robert V."/>
            <person name="Thomas M."/>
            <person name="Miquel S."/>
            <person name="Chain F."/>
            <person name="Sokol H."/>
            <person name="Bermudez-Humaran L.G."/>
            <person name="Morrison M."/>
            <person name="Langella P."/>
            <person name="Azevedo V.A."/>
            <person name="Chatel J.M."/>
            <person name="Soares S."/>
        </authorList>
    </citation>
    <scope>NUCLEOTIDE SEQUENCE [LARGE SCALE GENOMIC DNA]</scope>
    <source>
        <strain evidence="8 9">AHMP21</strain>
    </source>
</reference>
<dbReference type="GO" id="GO:0005975">
    <property type="term" value="P:carbohydrate metabolic process"/>
    <property type="evidence" value="ECO:0007669"/>
    <property type="project" value="InterPro"/>
</dbReference>
<evidence type="ECO:0000256" key="1">
    <source>
        <dbReference type="ARBA" id="ARBA00007401"/>
    </source>
</evidence>
<dbReference type="InterPro" id="IPR006103">
    <property type="entry name" value="Glyco_hydro_2_cat"/>
</dbReference>
<protein>
    <submittedName>
        <fullName evidence="8">Beta-galactosidase</fullName>
    </submittedName>
</protein>
<dbReference type="SUPFAM" id="SSF51445">
    <property type="entry name" value="(Trans)glycosidases"/>
    <property type="match status" value="1"/>
</dbReference>
<organism evidence="8 9">
    <name type="scientific">Faecalibacterium prausnitzii</name>
    <dbReference type="NCBI Taxonomy" id="853"/>
    <lineage>
        <taxon>Bacteria</taxon>
        <taxon>Bacillati</taxon>
        <taxon>Bacillota</taxon>
        <taxon>Clostridia</taxon>
        <taxon>Eubacteriales</taxon>
        <taxon>Oscillospiraceae</taxon>
        <taxon>Faecalibacterium</taxon>
    </lineage>
</organism>
<evidence type="ECO:0000259" key="6">
    <source>
        <dbReference type="Pfam" id="PF02837"/>
    </source>
</evidence>
<dbReference type="InterPro" id="IPR008979">
    <property type="entry name" value="Galactose-bd-like_sf"/>
</dbReference>
<evidence type="ECO:0000259" key="7">
    <source>
        <dbReference type="Pfam" id="PF16355"/>
    </source>
</evidence>
<dbReference type="Gene3D" id="2.60.120.260">
    <property type="entry name" value="Galactose-binding domain-like"/>
    <property type="match status" value="1"/>
</dbReference>
<dbReference type="Proteomes" id="UP000220904">
    <property type="component" value="Unassembled WGS sequence"/>
</dbReference>
<feature type="domain" description="Glycosyl hydrolases family 2 sugar binding" evidence="6">
    <location>
        <begin position="43"/>
        <end position="146"/>
    </location>
</feature>
<feature type="domain" description="Glycoside hydrolase family 2 immunoglobulin-like beta-sandwich" evidence="4">
    <location>
        <begin position="180"/>
        <end position="254"/>
    </location>
</feature>
<name>A0A2A7B9Y0_9FIRM</name>
<dbReference type="PRINTS" id="PR00132">
    <property type="entry name" value="GLHYDRLASE2"/>
</dbReference>
<keyword evidence="3" id="KW-0326">Glycosidase</keyword>
<keyword evidence="2" id="KW-0378">Hydrolase</keyword>
<dbReference type="InterPro" id="IPR017853">
    <property type="entry name" value="GH"/>
</dbReference>
<feature type="domain" description="Glycoside hydrolase family 2 catalytic" evidence="5">
    <location>
        <begin position="261"/>
        <end position="552"/>
    </location>
</feature>
<feature type="domain" description="DUF4982" evidence="7">
    <location>
        <begin position="570"/>
        <end position="612"/>
    </location>
</feature>
<dbReference type="Gene3D" id="3.20.20.80">
    <property type="entry name" value="Glycosidases"/>
    <property type="match status" value="1"/>
</dbReference>
<dbReference type="EMBL" id="NOUV01000001">
    <property type="protein sequence ID" value="PDX88214.1"/>
    <property type="molecule type" value="Genomic_DNA"/>
</dbReference>
<dbReference type="AlphaFoldDB" id="A0A2A7B9Y0"/>
<dbReference type="InterPro" id="IPR051913">
    <property type="entry name" value="GH2_Domain-Containing"/>
</dbReference>
<dbReference type="Pfam" id="PF02836">
    <property type="entry name" value="Glyco_hydro_2_C"/>
    <property type="match status" value="1"/>
</dbReference>
<dbReference type="Pfam" id="PF00703">
    <property type="entry name" value="Glyco_hydro_2"/>
    <property type="match status" value="1"/>
</dbReference>
<proteinExistence type="inferred from homology"/>
<dbReference type="InterPro" id="IPR006104">
    <property type="entry name" value="Glyco_hydro_2_N"/>
</dbReference>
<dbReference type="SUPFAM" id="SSF49303">
    <property type="entry name" value="beta-Galactosidase/glucuronidase domain"/>
    <property type="match status" value="1"/>
</dbReference>
<evidence type="ECO:0000313" key="8">
    <source>
        <dbReference type="EMBL" id="PDX88214.1"/>
    </source>
</evidence>
<dbReference type="InterPro" id="IPR006101">
    <property type="entry name" value="Glyco_hydro_2"/>
</dbReference>
<sequence length="748" mass="83943">MREIISLNENWTLSFPKGDHVTEQVNLPHTWNAVDGNDGNGSYLRTTGVYTRTFEQPKQPREGGRTYVEVLAAALSATVKVNGTVATTHEGGFSIFRADVTDLCHEGENELTIEVSNEDTPSMYPASADFTFYGGLYRGVNLISVPNAHFDLDYYGGPGIMVTPVPTEDGGANFTIKSFVTNPADDLTVLYSIEDCFGREVASAVRGSAETEVTIYVPDAQLWSMDEPNLYTVTATLQRNNEAVDEIYANVGVRSFKVTPNEGFSINGVPTPLRGVSRHQDRVFEGNALTPEEHYEDAMLIKELGANTIRLAHYQHSQDFYDACDEIGFAVWAEIPFISVFKKGEGAHTHVMEEMKELIIQNYNHPSIMFWGISNEILIGGISQELVDTHHDLEKLCKELDPTRLTTIAHVSHTPVDGPMHHITDLESYNHYFGWYGGKMEQNGPWLDKFHADHPDICIGVSEYGCEGIINWHSNTPECKDYTEEYQALYHEHMAQVFEDRPWVWASHVWNMFDFGCAARHEGGVSGRNNKGLITMDRKTKKDSYFVYQAYWTQTPMVHIAGRRHAQRAGETTEIKVYSNQDTVVLYVNGKEVGQQTAHRVFKFDVALNEGFNTILAVAGDVKDSITLEKVAEEPAYYTLPEFNERQEGVANWFKQVGSLDLDLKAPMEFPEGYYSIKDNMEEVSKSPEAFALVAKVVKLTTNFDVKPGSGMWDMMKTMSPENLGNVMALPDGFLESLNAQLIKIKKV</sequence>
<dbReference type="Pfam" id="PF16355">
    <property type="entry name" value="DUF4982"/>
    <property type="match status" value="1"/>
</dbReference>
<dbReference type="InterPro" id="IPR013783">
    <property type="entry name" value="Ig-like_fold"/>
</dbReference>
<dbReference type="SUPFAM" id="SSF49785">
    <property type="entry name" value="Galactose-binding domain-like"/>
    <property type="match status" value="1"/>
</dbReference>
<accession>A0A2A7B9Y0</accession>